<dbReference type="InParanoid" id="M0MJV5"/>
<comment type="caution">
    <text evidence="2">The sequence shown here is derived from an EMBL/GenBank/DDBJ whole genome shotgun (WGS) entry which is preliminary data.</text>
</comment>
<proteinExistence type="predicted"/>
<dbReference type="AlphaFoldDB" id="M0MJV5"/>
<dbReference type="STRING" id="1227455.C449_08759"/>
<sequence>MLRSVAGLLAWVVSVVLRLAFVVAIIGLAAGFAFGGGDLPTSVAELGDDVGGVADAAADGVSELGGVGGVSGVDGADAADNVSVPSIPESDASELNGTRVEYLVHQEVNEERVEHNRSKLAFDTELRPVARYHSADMANRSYFAHVGPDGETLGDRYAKFNYQCRVPTSGFKYATGGENILYTYYDAPVRMNDRSVNYDTPEELAQGIVNGWMNSTSHRENLLKPYWRQEAIGVYVQQTDGQTRVYATQNFC</sequence>
<dbReference type="InterPro" id="IPR035940">
    <property type="entry name" value="CAP_sf"/>
</dbReference>
<dbReference type="Pfam" id="PF00188">
    <property type="entry name" value="CAP"/>
    <property type="match status" value="1"/>
</dbReference>
<dbReference type="PANTHER" id="PTHR31157:SF1">
    <property type="entry name" value="SCP DOMAIN-CONTAINING PROTEIN"/>
    <property type="match status" value="1"/>
</dbReference>
<keyword evidence="3" id="KW-1185">Reference proteome</keyword>
<dbReference type="InterPro" id="IPR014044">
    <property type="entry name" value="CAP_dom"/>
</dbReference>
<dbReference type="EMBL" id="AOMD01000021">
    <property type="protein sequence ID" value="EMA44735.1"/>
    <property type="molecule type" value="Genomic_DNA"/>
</dbReference>
<evidence type="ECO:0000313" key="2">
    <source>
        <dbReference type="EMBL" id="EMA44735.1"/>
    </source>
</evidence>
<dbReference type="OrthoDB" id="60683at2157"/>
<dbReference type="Proteomes" id="UP000011669">
    <property type="component" value="Unassembled WGS sequence"/>
</dbReference>
<organism evidence="2 3">
    <name type="scientific">Halococcus saccharolyticus DSM 5350</name>
    <dbReference type="NCBI Taxonomy" id="1227455"/>
    <lineage>
        <taxon>Archaea</taxon>
        <taxon>Methanobacteriati</taxon>
        <taxon>Methanobacteriota</taxon>
        <taxon>Stenosarchaea group</taxon>
        <taxon>Halobacteria</taxon>
        <taxon>Halobacteriales</taxon>
        <taxon>Halococcaceae</taxon>
        <taxon>Halococcus</taxon>
    </lineage>
</organism>
<dbReference type="PANTHER" id="PTHR31157">
    <property type="entry name" value="SCP DOMAIN-CONTAINING PROTEIN"/>
    <property type="match status" value="1"/>
</dbReference>
<dbReference type="Gene3D" id="3.40.33.10">
    <property type="entry name" value="CAP"/>
    <property type="match status" value="1"/>
</dbReference>
<reference evidence="2 3" key="1">
    <citation type="journal article" date="2014" name="PLoS Genet.">
        <title>Phylogenetically driven sequencing of extremely halophilic archaea reveals strategies for static and dynamic osmo-response.</title>
        <authorList>
            <person name="Becker E.A."/>
            <person name="Seitzer P.M."/>
            <person name="Tritt A."/>
            <person name="Larsen D."/>
            <person name="Krusor M."/>
            <person name="Yao A.I."/>
            <person name="Wu D."/>
            <person name="Madern D."/>
            <person name="Eisen J.A."/>
            <person name="Darling A.E."/>
            <person name="Facciotti M.T."/>
        </authorList>
    </citation>
    <scope>NUCLEOTIDE SEQUENCE [LARGE SCALE GENOMIC DNA]</scope>
    <source>
        <strain evidence="2 3">DSM 5350</strain>
    </source>
</reference>
<feature type="domain" description="SCP" evidence="1">
    <location>
        <begin position="107"/>
        <end position="251"/>
    </location>
</feature>
<evidence type="ECO:0000313" key="3">
    <source>
        <dbReference type="Proteomes" id="UP000011669"/>
    </source>
</evidence>
<evidence type="ECO:0000259" key="1">
    <source>
        <dbReference type="Pfam" id="PF00188"/>
    </source>
</evidence>
<gene>
    <name evidence="2" type="ORF">C449_08759</name>
</gene>
<name>M0MJV5_9EURY</name>
<protein>
    <recommendedName>
        <fullName evidence="1">SCP domain-containing protein</fullName>
    </recommendedName>
</protein>
<dbReference type="PATRIC" id="fig|1227455.4.peg.1793"/>
<dbReference type="CDD" id="cd05379">
    <property type="entry name" value="CAP_bacterial"/>
    <property type="match status" value="1"/>
</dbReference>
<dbReference type="RefSeq" id="WP_006077605.1">
    <property type="nucleotide sequence ID" value="NZ_AOMD01000021.1"/>
</dbReference>
<accession>M0MJV5</accession>
<dbReference type="SUPFAM" id="SSF55797">
    <property type="entry name" value="PR-1-like"/>
    <property type="match status" value="1"/>
</dbReference>